<protein>
    <submittedName>
        <fullName evidence="2">Uncharacterized protein</fullName>
    </submittedName>
</protein>
<feature type="region of interest" description="Disordered" evidence="1">
    <location>
        <begin position="110"/>
        <end position="138"/>
    </location>
</feature>
<evidence type="ECO:0000313" key="2">
    <source>
        <dbReference type="EMBL" id="EFJ41073.1"/>
    </source>
</evidence>
<sequence>MASGYGAAQSYWGFLPARGPSGVTDDYLFKTLVSIGIFRCPHYVVVSSEVYNNTKGTRGRDTQGTREGDRYPPVPPCHRRVPSCTTLPPEGTLLYHPATGGYTDSILARQDRSRESPAARTLNSMLTQSQSSPQQPGMVLGSGLQQGSFFKQPLAQLCPVVLCRINPPYKTPKARREFYRADARVRIPKCARTSVCNLFGERLRCASVLRRRAWWPQPHAASRPRRMGGCFDVTESIQLCLQDRGHGTAAGRGSVWRSGTFRKEEAPAFGSATQTAPCSD</sequence>
<feature type="region of interest" description="Disordered" evidence="1">
    <location>
        <begin position="53"/>
        <end position="79"/>
    </location>
</feature>
<evidence type="ECO:0000313" key="3">
    <source>
        <dbReference type="Proteomes" id="UP000001058"/>
    </source>
</evidence>
<gene>
    <name evidence="2" type="ORF">VOLCADRAFT_98970</name>
</gene>
<evidence type="ECO:0000256" key="1">
    <source>
        <dbReference type="SAM" id="MobiDB-lite"/>
    </source>
</evidence>
<proteinExistence type="predicted"/>
<dbReference type="Proteomes" id="UP000001058">
    <property type="component" value="Unassembled WGS sequence"/>
</dbReference>
<dbReference type="InParanoid" id="D8UGQ6"/>
<dbReference type="KEGG" id="vcn:VOLCADRAFT_98970"/>
<reference evidence="2 3" key="1">
    <citation type="journal article" date="2010" name="Science">
        <title>Genomic analysis of organismal complexity in the multicellular green alga Volvox carteri.</title>
        <authorList>
            <person name="Prochnik S.E."/>
            <person name="Umen J."/>
            <person name="Nedelcu A.M."/>
            <person name="Hallmann A."/>
            <person name="Miller S.M."/>
            <person name="Nishii I."/>
            <person name="Ferris P."/>
            <person name="Kuo A."/>
            <person name="Mitros T."/>
            <person name="Fritz-Laylin L.K."/>
            <person name="Hellsten U."/>
            <person name="Chapman J."/>
            <person name="Simakov O."/>
            <person name="Rensing S.A."/>
            <person name="Terry A."/>
            <person name="Pangilinan J."/>
            <person name="Kapitonov V."/>
            <person name="Jurka J."/>
            <person name="Salamov A."/>
            <person name="Shapiro H."/>
            <person name="Schmutz J."/>
            <person name="Grimwood J."/>
            <person name="Lindquist E."/>
            <person name="Lucas S."/>
            <person name="Grigoriev I.V."/>
            <person name="Schmitt R."/>
            <person name="Kirk D."/>
            <person name="Rokhsar D.S."/>
        </authorList>
    </citation>
    <scope>NUCLEOTIDE SEQUENCE [LARGE SCALE GENOMIC DNA]</scope>
    <source>
        <strain evidence="3">f. Nagariensis / Eve</strain>
    </source>
</reference>
<feature type="compositionally biased region" description="Basic and acidic residues" evidence="1">
    <location>
        <begin position="58"/>
        <end position="70"/>
    </location>
</feature>
<dbReference type="GeneID" id="9622933"/>
<dbReference type="AlphaFoldDB" id="D8UGQ6"/>
<accession>D8UGQ6</accession>
<keyword evidence="3" id="KW-1185">Reference proteome</keyword>
<dbReference type="EMBL" id="GL378401">
    <property type="protein sequence ID" value="EFJ41073.1"/>
    <property type="molecule type" value="Genomic_DNA"/>
</dbReference>
<organism evidence="3">
    <name type="scientific">Volvox carteri f. nagariensis</name>
    <dbReference type="NCBI Taxonomy" id="3068"/>
    <lineage>
        <taxon>Eukaryota</taxon>
        <taxon>Viridiplantae</taxon>
        <taxon>Chlorophyta</taxon>
        <taxon>core chlorophytes</taxon>
        <taxon>Chlorophyceae</taxon>
        <taxon>CS clade</taxon>
        <taxon>Chlamydomonadales</taxon>
        <taxon>Volvocaceae</taxon>
        <taxon>Volvox</taxon>
    </lineage>
</organism>
<feature type="compositionally biased region" description="Polar residues" evidence="1">
    <location>
        <begin position="121"/>
        <end position="135"/>
    </location>
</feature>
<dbReference type="RefSeq" id="XP_002957836.1">
    <property type="nucleotide sequence ID" value="XM_002957790.1"/>
</dbReference>
<name>D8UGQ6_VOLCA</name>